<protein>
    <submittedName>
        <fullName evidence="2">Uncharacterized protein</fullName>
    </submittedName>
</protein>
<name>A0A6F8ZEU7_9FIRM</name>
<evidence type="ECO:0000256" key="1">
    <source>
        <dbReference type="SAM" id="MobiDB-lite"/>
    </source>
</evidence>
<proteinExistence type="predicted"/>
<dbReference type="Proteomes" id="UP000503399">
    <property type="component" value="Chromosome"/>
</dbReference>
<dbReference type="AlphaFoldDB" id="A0A6F8ZEU7"/>
<dbReference type="EMBL" id="LR778114">
    <property type="protein sequence ID" value="CAB1128190.1"/>
    <property type="molecule type" value="Genomic_DNA"/>
</dbReference>
<evidence type="ECO:0000313" key="3">
    <source>
        <dbReference type="Proteomes" id="UP000503399"/>
    </source>
</evidence>
<gene>
    <name evidence="2" type="ORF">R50_0684</name>
</gene>
<organism evidence="2 3">
    <name type="scientific">Candidatus Hydrogenisulfobacillus filiaventi</name>
    <dbReference type="NCBI Taxonomy" id="2707344"/>
    <lineage>
        <taxon>Bacteria</taxon>
        <taxon>Bacillati</taxon>
        <taxon>Bacillota</taxon>
        <taxon>Clostridia</taxon>
        <taxon>Eubacteriales</taxon>
        <taxon>Clostridiales Family XVII. Incertae Sedis</taxon>
        <taxon>Candidatus Hydrogenisulfobacillus</taxon>
    </lineage>
</organism>
<feature type="compositionally biased region" description="Low complexity" evidence="1">
    <location>
        <begin position="7"/>
        <end position="18"/>
    </location>
</feature>
<evidence type="ECO:0000313" key="2">
    <source>
        <dbReference type="EMBL" id="CAB1128190.1"/>
    </source>
</evidence>
<reference evidence="2 3" key="1">
    <citation type="submission" date="2020-02" db="EMBL/GenBank/DDBJ databases">
        <authorList>
            <person name="Hogendoorn C."/>
        </authorList>
    </citation>
    <scope>NUCLEOTIDE SEQUENCE [LARGE SCALE GENOMIC DNA]</scope>
    <source>
        <strain evidence="2">R501</strain>
    </source>
</reference>
<keyword evidence="3" id="KW-1185">Reference proteome</keyword>
<feature type="region of interest" description="Disordered" evidence="1">
    <location>
        <begin position="1"/>
        <end position="34"/>
    </location>
</feature>
<dbReference type="KEGG" id="hfv:R50_0684"/>
<accession>A0A6F8ZEU7</accession>
<sequence length="106" mass="11626">MRPQPGPQQHDQGGSHSRGVGRGGRDLRQRNRARVRPGYDVLVLSVQLRPLHRPAAPEWRLSGPARLRYENRGGGFRPAGCGRRNPLAASRQFRGGNGATRIACAI</sequence>